<dbReference type="PANTHER" id="PTHR35093">
    <property type="entry name" value="OUTER MEMBRANE PROTEIN NMB0088-RELATED"/>
    <property type="match status" value="1"/>
</dbReference>
<name>A0ABV3TR15_9GAMM</name>
<keyword evidence="5" id="KW-0732">Signal</keyword>
<dbReference type="Gene3D" id="2.40.160.60">
    <property type="entry name" value="Outer membrane protein transport protein (OMPP1/FadL/TodX)"/>
    <property type="match status" value="1"/>
</dbReference>
<keyword evidence="3" id="KW-1134">Transmembrane beta strand</keyword>
<evidence type="ECO:0000256" key="3">
    <source>
        <dbReference type="ARBA" id="ARBA00022452"/>
    </source>
</evidence>
<evidence type="ECO:0000256" key="1">
    <source>
        <dbReference type="ARBA" id="ARBA00004571"/>
    </source>
</evidence>
<gene>
    <name evidence="8" type="ORF">AB4875_00510</name>
</gene>
<evidence type="ECO:0000313" key="9">
    <source>
        <dbReference type="Proteomes" id="UP001557484"/>
    </source>
</evidence>
<accession>A0ABV3TR15</accession>
<evidence type="ECO:0000256" key="2">
    <source>
        <dbReference type="ARBA" id="ARBA00008163"/>
    </source>
</evidence>
<dbReference type="InterPro" id="IPR005017">
    <property type="entry name" value="OMPP1/FadL/TodX"/>
</dbReference>
<dbReference type="SUPFAM" id="SSF56935">
    <property type="entry name" value="Porins"/>
    <property type="match status" value="1"/>
</dbReference>
<keyword evidence="7" id="KW-0998">Cell outer membrane</keyword>
<evidence type="ECO:0000256" key="7">
    <source>
        <dbReference type="ARBA" id="ARBA00023237"/>
    </source>
</evidence>
<dbReference type="EMBL" id="JBFRYB010000001">
    <property type="protein sequence ID" value="MEX1663941.1"/>
    <property type="molecule type" value="Genomic_DNA"/>
</dbReference>
<keyword evidence="9" id="KW-1185">Reference proteome</keyword>
<dbReference type="Proteomes" id="UP001557484">
    <property type="component" value="Unassembled WGS sequence"/>
</dbReference>
<proteinExistence type="inferred from homology"/>
<comment type="subcellular location">
    <subcellularLocation>
        <location evidence="1">Cell outer membrane</location>
        <topology evidence="1">Multi-pass membrane protein</topology>
    </subcellularLocation>
</comment>
<comment type="caution">
    <text evidence="8">The sequence shown here is derived from an EMBL/GenBank/DDBJ whole genome shotgun (WGS) entry which is preliminary data.</text>
</comment>
<keyword evidence="6" id="KW-0472">Membrane</keyword>
<dbReference type="RefSeq" id="WP_368374070.1">
    <property type="nucleotide sequence ID" value="NZ_JBFRYB010000001.1"/>
</dbReference>
<dbReference type="PANTHER" id="PTHR35093:SF8">
    <property type="entry name" value="OUTER MEMBRANE PROTEIN NMB0088-RELATED"/>
    <property type="match status" value="1"/>
</dbReference>
<comment type="similarity">
    <text evidence="2">Belongs to the OmpP1/FadL family.</text>
</comment>
<evidence type="ECO:0000313" key="8">
    <source>
        <dbReference type="EMBL" id="MEX1663941.1"/>
    </source>
</evidence>
<protein>
    <submittedName>
        <fullName evidence="8">OmpP1/FadL family transporter</fullName>
    </submittedName>
</protein>
<organism evidence="8 9">
    <name type="scientific">Zhongshania arctica</name>
    <dbReference type="NCBI Taxonomy" id="3238302"/>
    <lineage>
        <taxon>Bacteria</taxon>
        <taxon>Pseudomonadati</taxon>
        <taxon>Pseudomonadota</taxon>
        <taxon>Gammaproteobacteria</taxon>
        <taxon>Cellvibrionales</taxon>
        <taxon>Spongiibacteraceae</taxon>
        <taxon>Zhongshania</taxon>
    </lineage>
</organism>
<reference evidence="8 9" key="1">
    <citation type="journal article" date="2011" name="Int. J. Syst. Evol. Microbiol.">
        <title>Zhongshania antarctica gen. nov., sp. nov. and Zhongshania guokunii sp. nov., gammaproteobacteria respectively isolated from coastal attached (fast) ice and surface seawater of the Antarctic.</title>
        <authorList>
            <person name="Li H.J."/>
            <person name="Zhang X.Y."/>
            <person name="Chen C.X."/>
            <person name="Zhang Y.J."/>
            <person name="Gao Z.M."/>
            <person name="Yu Y."/>
            <person name="Chen X.L."/>
            <person name="Chen B."/>
            <person name="Zhang Y.Z."/>
        </authorList>
    </citation>
    <scope>NUCLEOTIDE SEQUENCE [LARGE SCALE GENOMIC DNA]</scope>
    <source>
        <strain evidence="8 9">R06B22</strain>
    </source>
</reference>
<dbReference type="Pfam" id="PF03349">
    <property type="entry name" value="Toluene_X"/>
    <property type="match status" value="1"/>
</dbReference>
<evidence type="ECO:0000256" key="5">
    <source>
        <dbReference type="ARBA" id="ARBA00022729"/>
    </source>
</evidence>
<sequence>MLKLEISVMWLRIVIPLMCFFVVPESYATNGLSSHGYGIVNKGMGGAGVAWSQDSLAGATNPAGMNSVGNKLDFGTEIFSSHRGYTVTGGAVESPGEGTFYLSEGSQRSKNLYFIIPSFGYNKMLESGSSLGVSVYMSGNNTDYSSNTYSGGDAGIDLSQIFVVPTYSWRLNENHAFGVSPTLAYQTFEFSGVSQFSGLSSNGDKMSDRGPDQSWGYGLAVGWQGSLSKSIHAGASYRSEIRMGKLSKYSGLLAEQGGRDIPANLIVGIAWRGGSHNVVFDIQRIAYSDVKSTGNRFLPNLKASRLGDDGGAGFGWKDMTIYKLGYQWDVRPTTSLRAGLNYGEHFVRDSEIFLNLMSPAITEWHYTLGISEQLSPRWKINGVLYFVEKGVLKAPNPLGPGQTLMIHMYQYAAGISFTYNFDG</sequence>
<evidence type="ECO:0000256" key="4">
    <source>
        <dbReference type="ARBA" id="ARBA00022692"/>
    </source>
</evidence>
<evidence type="ECO:0000256" key="6">
    <source>
        <dbReference type="ARBA" id="ARBA00023136"/>
    </source>
</evidence>
<keyword evidence="4" id="KW-0812">Transmembrane</keyword>